<dbReference type="EMBL" id="RKMH01000011">
    <property type="protein sequence ID" value="RPA58624.1"/>
    <property type="molecule type" value="Genomic_DNA"/>
</dbReference>
<dbReference type="OrthoDB" id="177147at2"/>
<sequence length="196" mass="21785">MASTGNQIKDAFRSGLREAWRTGQPWTDTDWIVNRESSWKPDARNGKYFGLIQAGAEVYQAAGKSPTTTDPKEQAEVYDKYVGDRYGDPEAARAHHEANNWYDAGGVGIGTGLMAKNVLRPERVLSPRQTEAFEQMVNRNFQAGVGSDQIIAKLDQLIGAVLSIEPGTTTFRDEKEYNRTLQRRQHARIAAAKGGR</sequence>
<organism evidence="1 2">
    <name type="scientific">Gordonia oryzae</name>
    <dbReference type="NCBI Taxonomy" id="2487349"/>
    <lineage>
        <taxon>Bacteria</taxon>
        <taxon>Bacillati</taxon>
        <taxon>Actinomycetota</taxon>
        <taxon>Actinomycetes</taxon>
        <taxon>Mycobacteriales</taxon>
        <taxon>Gordoniaceae</taxon>
        <taxon>Gordonia</taxon>
    </lineage>
</organism>
<name>A0A3N4H080_9ACTN</name>
<dbReference type="AlphaFoldDB" id="A0A3N4H080"/>
<keyword evidence="2" id="KW-1185">Reference proteome</keyword>
<accession>A0A3N4H080</accession>
<protein>
    <submittedName>
        <fullName evidence="1">Uncharacterized protein</fullName>
    </submittedName>
</protein>
<reference evidence="1 2" key="1">
    <citation type="submission" date="2018-11" db="EMBL/GenBank/DDBJ databases">
        <title>Draft genome sequence of Gordonia sp. RS15-1S isolated from rice stems.</title>
        <authorList>
            <person name="Muangham S."/>
        </authorList>
    </citation>
    <scope>NUCLEOTIDE SEQUENCE [LARGE SCALE GENOMIC DNA]</scope>
    <source>
        <strain evidence="1 2">RS15-1S</strain>
    </source>
</reference>
<proteinExistence type="predicted"/>
<evidence type="ECO:0000313" key="2">
    <source>
        <dbReference type="Proteomes" id="UP000267536"/>
    </source>
</evidence>
<dbReference type="Proteomes" id="UP000267536">
    <property type="component" value="Unassembled WGS sequence"/>
</dbReference>
<evidence type="ECO:0000313" key="1">
    <source>
        <dbReference type="EMBL" id="RPA58624.1"/>
    </source>
</evidence>
<gene>
    <name evidence="1" type="ORF">EF294_15825</name>
</gene>
<comment type="caution">
    <text evidence="1">The sequence shown here is derived from an EMBL/GenBank/DDBJ whole genome shotgun (WGS) entry which is preliminary data.</text>
</comment>